<keyword evidence="1 4" id="KW-0645">Protease</keyword>
<protein>
    <submittedName>
        <fullName evidence="4">Serine protease</fullName>
    </submittedName>
</protein>
<keyword evidence="3" id="KW-0812">Transmembrane</keyword>
<name>A0ABS9KTD8_9BACT</name>
<reference evidence="4" key="1">
    <citation type="submission" date="2022-01" db="EMBL/GenBank/DDBJ databases">
        <authorList>
            <person name="Jo J.-H."/>
            <person name="Im W.-T."/>
        </authorList>
    </citation>
    <scope>NUCLEOTIDE SEQUENCE</scope>
    <source>
        <strain evidence="4">NA20</strain>
    </source>
</reference>
<sequence length="380" mass="42016">MNENNDIMILDAVERYIRGEMNPDERLHFENLRKTNSEVDQLVVEHTLFLQQMNRFGEWQKFQNTLNEVHTDLAQTGKIHADKLKGKAKLVYLWNRSKRVTAIAASIAGITALAMSGLIWSISPKNDTQKLQALSRDLDEVKIEQQHQKSVVNNLQDQIITTPAPATDKPAAPQVFKSGGTGFIIDGKGLLVTNAHVVKNAKNIAVQNRSGAIFNAVLVYSDVEKDLAILKIEDQNFKPMAAPPYAFSKSSTDLAEPVYTLGYPRDEIVYGQGYLSAKTGYNGDTLSCQIAIAANPGNSGGPVLNHEGEVIGILSTREAESVGVVFALQSKHIYKALNDMKTKDSAYSRVKLSSKSSISYLDRTLQVKKIEDYVFMVKAN</sequence>
<feature type="transmembrane region" description="Helical" evidence="3">
    <location>
        <begin position="100"/>
        <end position="122"/>
    </location>
</feature>
<keyword evidence="3" id="KW-1133">Transmembrane helix</keyword>
<proteinExistence type="predicted"/>
<evidence type="ECO:0000256" key="1">
    <source>
        <dbReference type="ARBA" id="ARBA00022670"/>
    </source>
</evidence>
<evidence type="ECO:0000313" key="5">
    <source>
        <dbReference type="Proteomes" id="UP001165367"/>
    </source>
</evidence>
<evidence type="ECO:0000256" key="3">
    <source>
        <dbReference type="SAM" id="Phobius"/>
    </source>
</evidence>
<dbReference type="SUPFAM" id="SSF50494">
    <property type="entry name" value="Trypsin-like serine proteases"/>
    <property type="match status" value="1"/>
</dbReference>
<keyword evidence="3" id="KW-0472">Membrane</keyword>
<keyword evidence="2" id="KW-0378">Hydrolase</keyword>
<dbReference type="PRINTS" id="PR00834">
    <property type="entry name" value="PROTEASES2C"/>
</dbReference>
<dbReference type="Proteomes" id="UP001165367">
    <property type="component" value="Unassembled WGS sequence"/>
</dbReference>
<dbReference type="InterPro" id="IPR001940">
    <property type="entry name" value="Peptidase_S1C"/>
</dbReference>
<dbReference type="PANTHER" id="PTHR43343">
    <property type="entry name" value="PEPTIDASE S12"/>
    <property type="match status" value="1"/>
</dbReference>
<dbReference type="GO" id="GO:0008233">
    <property type="term" value="F:peptidase activity"/>
    <property type="evidence" value="ECO:0007669"/>
    <property type="project" value="UniProtKB-KW"/>
</dbReference>
<dbReference type="InterPro" id="IPR051201">
    <property type="entry name" value="Chloro_Bact_Ser_Proteases"/>
</dbReference>
<dbReference type="PANTHER" id="PTHR43343:SF3">
    <property type="entry name" value="PROTEASE DO-LIKE 8, CHLOROPLASTIC"/>
    <property type="match status" value="1"/>
</dbReference>
<evidence type="ECO:0000313" key="4">
    <source>
        <dbReference type="EMBL" id="MCG2615592.1"/>
    </source>
</evidence>
<organism evidence="4 5">
    <name type="scientific">Terrimonas ginsenosidimutans</name>
    <dbReference type="NCBI Taxonomy" id="2908004"/>
    <lineage>
        <taxon>Bacteria</taxon>
        <taxon>Pseudomonadati</taxon>
        <taxon>Bacteroidota</taxon>
        <taxon>Chitinophagia</taxon>
        <taxon>Chitinophagales</taxon>
        <taxon>Chitinophagaceae</taxon>
        <taxon>Terrimonas</taxon>
    </lineage>
</organism>
<dbReference type="Gene3D" id="2.40.10.120">
    <property type="match status" value="1"/>
</dbReference>
<dbReference type="Pfam" id="PF13365">
    <property type="entry name" value="Trypsin_2"/>
    <property type="match status" value="1"/>
</dbReference>
<dbReference type="EMBL" id="JAKLTR010000009">
    <property type="protein sequence ID" value="MCG2615592.1"/>
    <property type="molecule type" value="Genomic_DNA"/>
</dbReference>
<evidence type="ECO:0000256" key="2">
    <source>
        <dbReference type="ARBA" id="ARBA00022801"/>
    </source>
</evidence>
<accession>A0ABS9KTD8</accession>
<dbReference type="InterPro" id="IPR009003">
    <property type="entry name" value="Peptidase_S1_PA"/>
</dbReference>
<gene>
    <name evidence="4" type="ORF">LZZ85_14925</name>
</gene>
<comment type="caution">
    <text evidence="4">The sequence shown here is derived from an EMBL/GenBank/DDBJ whole genome shotgun (WGS) entry which is preliminary data.</text>
</comment>
<dbReference type="GO" id="GO:0006508">
    <property type="term" value="P:proteolysis"/>
    <property type="evidence" value="ECO:0007669"/>
    <property type="project" value="UniProtKB-KW"/>
</dbReference>
<dbReference type="RefSeq" id="WP_237873510.1">
    <property type="nucleotide sequence ID" value="NZ_JAKLTR010000009.1"/>
</dbReference>
<keyword evidence="5" id="KW-1185">Reference proteome</keyword>